<comment type="subcellular location">
    <subcellularLocation>
        <location evidence="1">Cell membrane</location>
        <topology evidence="1">Multi-pass membrane protein</topology>
    </subcellularLocation>
</comment>
<organism evidence="8 9">
    <name type="scientific">Fulvivirga kasyanovii</name>
    <dbReference type="NCBI Taxonomy" id="396812"/>
    <lineage>
        <taxon>Bacteria</taxon>
        <taxon>Pseudomonadati</taxon>
        <taxon>Bacteroidota</taxon>
        <taxon>Cytophagia</taxon>
        <taxon>Cytophagales</taxon>
        <taxon>Fulvivirgaceae</taxon>
        <taxon>Fulvivirga</taxon>
    </lineage>
</organism>
<dbReference type="EMBL" id="SMLW01000655">
    <property type="protein sequence ID" value="MTI28176.1"/>
    <property type="molecule type" value="Genomic_DNA"/>
</dbReference>
<keyword evidence="9" id="KW-1185">Reference proteome</keyword>
<accession>A0ABW9RW94</accession>
<evidence type="ECO:0000256" key="1">
    <source>
        <dbReference type="ARBA" id="ARBA00004651"/>
    </source>
</evidence>
<feature type="transmembrane region" description="Helical" evidence="6">
    <location>
        <begin position="7"/>
        <end position="36"/>
    </location>
</feature>
<proteinExistence type="predicted"/>
<keyword evidence="3 6" id="KW-0812">Transmembrane</keyword>
<feature type="domain" description="Cardiolipin synthase N-terminal" evidence="7">
    <location>
        <begin position="72"/>
        <end position="113"/>
    </location>
</feature>
<evidence type="ECO:0000259" key="7">
    <source>
        <dbReference type="Pfam" id="PF13396"/>
    </source>
</evidence>
<keyword evidence="4 6" id="KW-1133">Transmembrane helix</keyword>
<keyword evidence="5 6" id="KW-0472">Membrane</keyword>
<evidence type="ECO:0000256" key="4">
    <source>
        <dbReference type="ARBA" id="ARBA00022989"/>
    </source>
</evidence>
<evidence type="ECO:0000256" key="6">
    <source>
        <dbReference type="SAM" id="Phobius"/>
    </source>
</evidence>
<feature type="transmembrane region" description="Helical" evidence="6">
    <location>
        <begin position="93"/>
        <end position="113"/>
    </location>
</feature>
<dbReference type="Proteomes" id="UP000798808">
    <property type="component" value="Unassembled WGS sequence"/>
</dbReference>
<dbReference type="Pfam" id="PF13396">
    <property type="entry name" value="PLDc_N"/>
    <property type="match status" value="1"/>
</dbReference>
<dbReference type="RefSeq" id="WP_155175443.1">
    <property type="nucleotide sequence ID" value="NZ_BAAAFL010000010.1"/>
</dbReference>
<comment type="caution">
    <text evidence="8">The sequence shown here is derived from an EMBL/GenBank/DDBJ whole genome shotgun (WGS) entry which is preliminary data.</text>
</comment>
<protein>
    <recommendedName>
        <fullName evidence="7">Cardiolipin synthase N-terminal domain-containing protein</fullName>
    </recommendedName>
</protein>
<gene>
    <name evidence="8" type="ORF">E1163_24680</name>
</gene>
<evidence type="ECO:0000256" key="5">
    <source>
        <dbReference type="ARBA" id="ARBA00023136"/>
    </source>
</evidence>
<evidence type="ECO:0000313" key="9">
    <source>
        <dbReference type="Proteomes" id="UP000798808"/>
    </source>
</evidence>
<feature type="transmembrane region" description="Helical" evidence="6">
    <location>
        <begin position="56"/>
        <end position="81"/>
    </location>
</feature>
<evidence type="ECO:0000313" key="8">
    <source>
        <dbReference type="EMBL" id="MTI28176.1"/>
    </source>
</evidence>
<dbReference type="InterPro" id="IPR027379">
    <property type="entry name" value="CLS_N"/>
</dbReference>
<sequence length="127" mass="14530">MSTSKKVILGLFTIAPLIFLMVYFVLFFTLFVNVASMDLHPHDLPPDEVPLFLQSFVPMMIMMFIAVGSGFILMIYYIVLISKNPSFDSTQRIMWVLIVVFTSTIGQIAYFIVEVWPDKAENIPVQQ</sequence>
<keyword evidence="2" id="KW-1003">Cell membrane</keyword>
<reference evidence="8 9" key="1">
    <citation type="submission" date="2019-02" db="EMBL/GenBank/DDBJ databases">
        <authorList>
            <person name="Goldberg S.R."/>
            <person name="Haltli B.A."/>
            <person name="Correa H."/>
            <person name="Russell K.G."/>
        </authorList>
    </citation>
    <scope>NUCLEOTIDE SEQUENCE [LARGE SCALE GENOMIC DNA]</scope>
    <source>
        <strain evidence="8 9">JCM 16186</strain>
    </source>
</reference>
<evidence type="ECO:0000256" key="3">
    <source>
        <dbReference type="ARBA" id="ARBA00022692"/>
    </source>
</evidence>
<evidence type="ECO:0000256" key="2">
    <source>
        <dbReference type="ARBA" id="ARBA00022475"/>
    </source>
</evidence>
<name>A0ABW9RW94_9BACT</name>